<dbReference type="EMBL" id="ML996702">
    <property type="protein sequence ID" value="KAF2397885.1"/>
    <property type="molecule type" value="Genomic_DNA"/>
</dbReference>
<accession>A0A6G1HQ56</accession>
<gene>
    <name evidence="1" type="ORF">EJ06DRAFT_142319</name>
</gene>
<organism evidence="1 2">
    <name type="scientific">Trichodelitschia bisporula</name>
    <dbReference type="NCBI Taxonomy" id="703511"/>
    <lineage>
        <taxon>Eukaryota</taxon>
        <taxon>Fungi</taxon>
        <taxon>Dikarya</taxon>
        <taxon>Ascomycota</taxon>
        <taxon>Pezizomycotina</taxon>
        <taxon>Dothideomycetes</taxon>
        <taxon>Dothideomycetes incertae sedis</taxon>
        <taxon>Phaeotrichales</taxon>
        <taxon>Phaeotrichaceae</taxon>
        <taxon>Trichodelitschia</taxon>
    </lineage>
</organism>
<dbReference type="Proteomes" id="UP000799640">
    <property type="component" value="Unassembled WGS sequence"/>
</dbReference>
<dbReference type="AlphaFoldDB" id="A0A6G1HQ56"/>
<proteinExistence type="predicted"/>
<sequence>MRTGTSGSESSTRHKRCSSTEVNIFSNGPHVEVPRPLLGFHSWRHFQSQPHIVSSATLNTSPYHNNPREELLDASQSPNCTTSFLCLYPRHGIATQIAASAFHPSRRSFFPSGGFLILPSTTTDIGGPSPTHLPSRSLSVCKVHDVSFRGYSFSSLFPSYLPSPICAKISLWLRCQQHAKLLRAGASRPLSSALHIGLHSASFMLTSSTSFIIFIRCGSSRYCHLFSARKLFSDHFPCASHKGLHSSSFIPTYHASFISFIRSHPYWCCRRSFSVLSSLSSWRLSAFLG</sequence>
<name>A0A6G1HQ56_9PEZI</name>
<keyword evidence="2" id="KW-1185">Reference proteome</keyword>
<reference evidence="1" key="1">
    <citation type="journal article" date="2020" name="Stud. Mycol.">
        <title>101 Dothideomycetes genomes: a test case for predicting lifestyles and emergence of pathogens.</title>
        <authorList>
            <person name="Haridas S."/>
            <person name="Albert R."/>
            <person name="Binder M."/>
            <person name="Bloem J."/>
            <person name="Labutti K."/>
            <person name="Salamov A."/>
            <person name="Andreopoulos B."/>
            <person name="Baker S."/>
            <person name="Barry K."/>
            <person name="Bills G."/>
            <person name="Bluhm B."/>
            <person name="Cannon C."/>
            <person name="Castanera R."/>
            <person name="Culley D."/>
            <person name="Daum C."/>
            <person name="Ezra D."/>
            <person name="Gonzalez J."/>
            <person name="Henrissat B."/>
            <person name="Kuo A."/>
            <person name="Liang C."/>
            <person name="Lipzen A."/>
            <person name="Lutzoni F."/>
            <person name="Magnuson J."/>
            <person name="Mondo S."/>
            <person name="Nolan M."/>
            <person name="Ohm R."/>
            <person name="Pangilinan J."/>
            <person name="Park H.-J."/>
            <person name="Ramirez L."/>
            <person name="Alfaro M."/>
            <person name="Sun H."/>
            <person name="Tritt A."/>
            <person name="Yoshinaga Y."/>
            <person name="Zwiers L.-H."/>
            <person name="Turgeon B."/>
            <person name="Goodwin S."/>
            <person name="Spatafora J."/>
            <person name="Crous P."/>
            <person name="Grigoriev I."/>
        </authorList>
    </citation>
    <scope>NUCLEOTIDE SEQUENCE</scope>
    <source>
        <strain evidence="1">CBS 262.69</strain>
    </source>
</reference>
<evidence type="ECO:0000313" key="2">
    <source>
        <dbReference type="Proteomes" id="UP000799640"/>
    </source>
</evidence>
<protein>
    <submittedName>
        <fullName evidence="1">Uncharacterized protein</fullName>
    </submittedName>
</protein>
<evidence type="ECO:0000313" key="1">
    <source>
        <dbReference type="EMBL" id="KAF2397885.1"/>
    </source>
</evidence>